<gene>
    <name evidence="6" type="ORF">SCHCODRAFT_111428</name>
</gene>
<sequence>MLRLHILCLAAYVAVAAAIEAKREPDGIAWFSCSILDPLYGVVGPALNASCVCGYHEVPLDYADESAGNARLAVGIYPSTAERWGTVFTNPGGPGLSGIEFLFEYGPYISAATGGHYDVVSWDPRGSQGQTLPGAPACFDSPADKIEFFKGTLEATGIDIKGNLTDHGQVDELYSHVDEMEAKYVELGTRCALGEQGKTLPYLGTAATVRDMVSLADVLDPGVNEINYWGFSYGTMLGFTFVNMFPDRVGHVVLDGCMNPILYADRPITEYLPNFVEGTDSTFAGFAAGCAAAGKDGCALVVNGNETAVDIINSVQGLLDLAHELVVAGVDMSQIPTSAEVRGLLNGAMYAPTQWSALATEIAVYASALELLATNQTIPPALASVLAQAKSSFSTSPTYGLQAVTCADSVDAGKMTMRGAFDAIVNASTNVSPMFGPQWGTAGALCFAWPARAVERYTGPWNNKLKSPILVIGNTFDNITPFQNAQLMADLLGDSAVLLEQVGYGHSSLAEQSSCTIGVVAEYFTNGTLPEGDGTKCDIDDSVILFPKSNVTQAMVRRTILAAKGIRL</sequence>
<dbReference type="Pfam" id="PF00561">
    <property type="entry name" value="Abhydrolase_1"/>
    <property type="match status" value="1"/>
</dbReference>
<comment type="similarity">
    <text evidence="1">Belongs to the peptidase S33 family.</text>
</comment>
<feature type="non-terminal residue" evidence="6">
    <location>
        <position position="568"/>
    </location>
</feature>
<name>D8QC21_SCHCM</name>
<dbReference type="InterPro" id="IPR013595">
    <property type="entry name" value="Pept_S33_TAP-like_C"/>
</dbReference>
<reference evidence="6 7" key="1">
    <citation type="journal article" date="2010" name="Nat. Biotechnol.">
        <title>Genome sequence of the model mushroom Schizophyllum commune.</title>
        <authorList>
            <person name="Ohm R.A."/>
            <person name="de Jong J.F."/>
            <person name="Lugones L.G."/>
            <person name="Aerts A."/>
            <person name="Kothe E."/>
            <person name="Stajich J.E."/>
            <person name="de Vries R.P."/>
            <person name="Record E."/>
            <person name="Levasseur A."/>
            <person name="Baker S.E."/>
            <person name="Bartholomew K.A."/>
            <person name="Coutinho P.M."/>
            <person name="Erdmann S."/>
            <person name="Fowler T.J."/>
            <person name="Gathman A.C."/>
            <person name="Lombard V."/>
            <person name="Henrissat B."/>
            <person name="Knabe N."/>
            <person name="Kuees U."/>
            <person name="Lilly W.W."/>
            <person name="Lindquist E."/>
            <person name="Lucas S."/>
            <person name="Magnuson J.K."/>
            <person name="Piumi F."/>
            <person name="Raudaskoski M."/>
            <person name="Salamov A."/>
            <person name="Schmutz J."/>
            <person name="Schwarze F.W.M.R."/>
            <person name="vanKuyk P.A."/>
            <person name="Horton J.S."/>
            <person name="Grigoriev I.V."/>
            <person name="Woesten H.A.B."/>
        </authorList>
    </citation>
    <scope>NUCLEOTIDE SEQUENCE [LARGE SCALE GENOMIC DNA]</scope>
    <source>
        <strain evidence="7">H4-8 / FGSC 9210</strain>
    </source>
</reference>
<dbReference type="eggNOG" id="ENOG502SIH4">
    <property type="taxonomic scope" value="Eukaryota"/>
</dbReference>
<dbReference type="InterPro" id="IPR000073">
    <property type="entry name" value="AB_hydrolase_1"/>
</dbReference>
<dbReference type="GeneID" id="9591178"/>
<dbReference type="PANTHER" id="PTHR43248">
    <property type="entry name" value="2-SUCCINYL-6-HYDROXY-2,4-CYCLOHEXADIENE-1-CARBOXYLATE SYNTHASE"/>
    <property type="match status" value="1"/>
</dbReference>
<evidence type="ECO:0000256" key="2">
    <source>
        <dbReference type="ARBA" id="ARBA00022801"/>
    </source>
</evidence>
<dbReference type="Proteomes" id="UP000007431">
    <property type="component" value="Unassembled WGS sequence"/>
</dbReference>
<evidence type="ECO:0000256" key="1">
    <source>
        <dbReference type="ARBA" id="ARBA00010088"/>
    </source>
</evidence>
<feature type="signal peptide" evidence="3">
    <location>
        <begin position="1"/>
        <end position="18"/>
    </location>
</feature>
<dbReference type="Gene3D" id="3.40.50.1820">
    <property type="entry name" value="alpha/beta hydrolase"/>
    <property type="match status" value="1"/>
</dbReference>
<feature type="domain" description="Peptidase S33 tripeptidyl aminopeptidase-like C-terminal" evidence="5">
    <location>
        <begin position="432"/>
        <end position="537"/>
    </location>
</feature>
<dbReference type="EMBL" id="GL377309">
    <property type="protein sequence ID" value="EFI94855.1"/>
    <property type="molecule type" value="Genomic_DNA"/>
</dbReference>
<evidence type="ECO:0000256" key="3">
    <source>
        <dbReference type="SAM" id="SignalP"/>
    </source>
</evidence>
<dbReference type="InterPro" id="IPR029058">
    <property type="entry name" value="AB_hydrolase_fold"/>
</dbReference>
<dbReference type="AlphaFoldDB" id="D8QC21"/>
<dbReference type="Pfam" id="PF08386">
    <property type="entry name" value="Abhydrolase_4"/>
    <property type="match status" value="1"/>
</dbReference>
<dbReference type="OMA" id="RTWPRAN"/>
<keyword evidence="2" id="KW-0378">Hydrolase</keyword>
<dbReference type="GO" id="GO:0016787">
    <property type="term" value="F:hydrolase activity"/>
    <property type="evidence" value="ECO:0007669"/>
    <property type="project" value="UniProtKB-KW"/>
</dbReference>
<protein>
    <recommendedName>
        <fullName evidence="8">Peptidase S33 tripeptidyl aminopeptidase-like C-terminal domain-containing protein</fullName>
    </recommendedName>
</protein>
<dbReference type="PANTHER" id="PTHR43248:SF25">
    <property type="entry name" value="AB HYDROLASE-1 DOMAIN-CONTAINING PROTEIN-RELATED"/>
    <property type="match status" value="1"/>
</dbReference>
<accession>D8QC21</accession>
<dbReference type="SUPFAM" id="SSF53474">
    <property type="entry name" value="alpha/beta-Hydrolases"/>
    <property type="match status" value="1"/>
</dbReference>
<organism evidence="7">
    <name type="scientific">Schizophyllum commune (strain H4-8 / FGSC 9210)</name>
    <name type="common">Split gill fungus</name>
    <dbReference type="NCBI Taxonomy" id="578458"/>
    <lineage>
        <taxon>Eukaryota</taxon>
        <taxon>Fungi</taxon>
        <taxon>Dikarya</taxon>
        <taxon>Basidiomycota</taxon>
        <taxon>Agaricomycotina</taxon>
        <taxon>Agaricomycetes</taxon>
        <taxon>Agaricomycetidae</taxon>
        <taxon>Agaricales</taxon>
        <taxon>Schizophyllaceae</taxon>
        <taxon>Schizophyllum</taxon>
    </lineage>
</organism>
<evidence type="ECO:0000313" key="6">
    <source>
        <dbReference type="EMBL" id="EFI94855.1"/>
    </source>
</evidence>
<feature type="domain" description="AB hydrolase-1" evidence="4">
    <location>
        <begin position="90"/>
        <end position="284"/>
    </location>
</feature>
<evidence type="ECO:0000259" key="5">
    <source>
        <dbReference type="Pfam" id="PF08386"/>
    </source>
</evidence>
<evidence type="ECO:0008006" key="8">
    <source>
        <dbReference type="Google" id="ProtNLM"/>
    </source>
</evidence>
<proteinExistence type="inferred from homology"/>
<dbReference type="VEuPathDB" id="FungiDB:SCHCODRAFT_02634437"/>
<evidence type="ECO:0000259" key="4">
    <source>
        <dbReference type="Pfam" id="PF00561"/>
    </source>
</evidence>
<dbReference type="HOGENOM" id="CLU_013364_5_1_1"/>
<dbReference type="RefSeq" id="XP_003029758.1">
    <property type="nucleotide sequence ID" value="XM_003029712.1"/>
</dbReference>
<dbReference type="KEGG" id="scm:SCHCO_02634437"/>
<keyword evidence="3" id="KW-0732">Signal</keyword>
<keyword evidence="7" id="KW-1185">Reference proteome</keyword>
<dbReference type="InParanoid" id="D8QC21"/>
<dbReference type="OrthoDB" id="425534at2759"/>
<evidence type="ECO:0000313" key="7">
    <source>
        <dbReference type="Proteomes" id="UP000007431"/>
    </source>
</evidence>
<feature type="chain" id="PRO_5003120754" description="Peptidase S33 tripeptidyl aminopeptidase-like C-terminal domain-containing protein" evidence="3">
    <location>
        <begin position="19"/>
        <end position="568"/>
    </location>
</feature>
<dbReference type="InterPro" id="IPR051601">
    <property type="entry name" value="Serine_prot/Carboxylest_S33"/>
</dbReference>